<organism evidence="9 10">
    <name type="scientific">Hyphomicrobium nitrativorans NL23</name>
    <dbReference type="NCBI Taxonomy" id="1029756"/>
    <lineage>
        <taxon>Bacteria</taxon>
        <taxon>Pseudomonadati</taxon>
        <taxon>Pseudomonadota</taxon>
        <taxon>Alphaproteobacteria</taxon>
        <taxon>Hyphomicrobiales</taxon>
        <taxon>Hyphomicrobiaceae</taxon>
        <taxon>Hyphomicrobium</taxon>
    </lineage>
</organism>
<feature type="chain" id="PRO_5004740495" description="Flagellar L-ring protein" evidence="8">
    <location>
        <begin position="38"/>
        <end position="258"/>
    </location>
</feature>
<keyword evidence="6 7" id="KW-0998">Cell outer membrane</keyword>
<dbReference type="Proteomes" id="UP000018542">
    <property type="component" value="Chromosome"/>
</dbReference>
<comment type="subcellular location">
    <subcellularLocation>
        <location evidence="7">Cell outer membrane</location>
    </subcellularLocation>
    <subcellularLocation>
        <location evidence="7">Bacterial flagellum basal body</location>
    </subcellularLocation>
</comment>
<evidence type="ECO:0000256" key="3">
    <source>
        <dbReference type="ARBA" id="ARBA00022729"/>
    </source>
</evidence>
<dbReference type="NCBIfam" id="NF001305">
    <property type="entry name" value="PRK00249.1-5"/>
    <property type="match status" value="1"/>
</dbReference>
<keyword evidence="10" id="KW-1185">Reference proteome</keyword>
<dbReference type="KEGG" id="hni:W911_04075"/>
<evidence type="ECO:0000256" key="6">
    <source>
        <dbReference type="ARBA" id="ARBA00023237"/>
    </source>
</evidence>
<dbReference type="HOGENOM" id="CLU_069313_1_2_5"/>
<dbReference type="STRING" id="1029756.W911_04075"/>
<keyword evidence="4 7" id="KW-0472">Membrane</keyword>
<comment type="subunit">
    <text evidence="7">The basal body constitutes a major portion of the flagellar organelle and consists of four rings (L,P,S, and M) mounted on a central rod.</text>
</comment>
<name>V5SBA0_9HYPH</name>
<evidence type="ECO:0000256" key="8">
    <source>
        <dbReference type="SAM" id="SignalP"/>
    </source>
</evidence>
<dbReference type="PANTHER" id="PTHR34933:SF1">
    <property type="entry name" value="FLAGELLAR L-RING PROTEIN"/>
    <property type="match status" value="1"/>
</dbReference>
<accession>V5SBA0</accession>
<dbReference type="GO" id="GO:0009279">
    <property type="term" value="C:cell outer membrane"/>
    <property type="evidence" value="ECO:0007669"/>
    <property type="project" value="UniProtKB-SubCell"/>
</dbReference>
<comment type="similarity">
    <text evidence="2 7">Belongs to the FlgH family.</text>
</comment>
<dbReference type="Pfam" id="PF02107">
    <property type="entry name" value="FlgH"/>
    <property type="match status" value="1"/>
</dbReference>
<keyword evidence="3 8" id="KW-0732">Signal</keyword>
<evidence type="ECO:0000313" key="10">
    <source>
        <dbReference type="Proteomes" id="UP000018542"/>
    </source>
</evidence>
<evidence type="ECO:0000256" key="5">
    <source>
        <dbReference type="ARBA" id="ARBA00023143"/>
    </source>
</evidence>
<dbReference type="InterPro" id="IPR000527">
    <property type="entry name" value="Flag_Lring"/>
</dbReference>
<sequence>MTRHAIIPLSSRPKPTLSRAAPGVVALTLAMLSGACAVDPADIGREPALSAVGSGLLANRMPLPAEPAPRPAYRPGNSIWQDASADLFRDPRARKIGDVVTVRISIKDKASIDNNSKRSRDSKAKLKPKLIYDATTSGGTAVSGDLSLDAQVDAGTSTDSKGRINRSEDIKLLVAAVVTGVLPNGNLIISGSQEVRVNFEVRELSVAGIVRPRDISTDNTVAYEKVAEARISYGGRGRISEVQQPAVVHQLFDLLTPF</sequence>
<protein>
    <recommendedName>
        <fullName evidence="7">Flagellar L-ring protein</fullName>
    </recommendedName>
    <alternativeName>
        <fullName evidence="7">Basal body L-ring protein</fullName>
    </alternativeName>
</protein>
<dbReference type="HAMAP" id="MF_00415">
    <property type="entry name" value="FlgH"/>
    <property type="match status" value="1"/>
</dbReference>
<reference evidence="9 10" key="1">
    <citation type="journal article" date="2014" name="Genome Announc.">
        <title>Complete Genome Sequence of Hyphomicrobium nitrativorans Strain NL23, a Denitrifying Bacterium Isolated from Biofilm of a Methanol-Fed Denitrification System Treating Seawater at the Montreal Biodome.</title>
        <authorList>
            <person name="Martineau C."/>
            <person name="Villeneuve C."/>
            <person name="Mauffrey F."/>
            <person name="Villemur R."/>
        </authorList>
    </citation>
    <scope>NUCLEOTIDE SEQUENCE [LARGE SCALE GENOMIC DNA]</scope>
    <source>
        <strain evidence="9">NL23</strain>
    </source>
</reference>
<comment type="function">
    <text evidence="1 7">Assembles around the rod to form the L-ring and probably protects the motor/basal body from shearing forces during rotation.</text>
</comment>
<evidence type="ECO:0000256" key="7">
    <source>
        <dbReference type="HAMAP-Rule" id="MF_00415"/>
    </source>
</evidence>
<feature type="signal peptide" evidence="8">
    <location>
        <begin position="1"/>
        <end position="37"/>
    </location>
</feature>
<evidence type="ECO:0000256" key="4">
    <source>
        <dbReference type="ARBA" id="ARBA00023136"/>
    </source>
</evidence>
<dbReference type="GO" id="GO:0071973">
    <property type="term" value="P:bacterial-type flagellum-dependent cell motility"/>
    <property type="evidence" value="ECO:0007669"/>
    <property type="project" value="InterPro"/>
</dbReference>
<keyword evidence="9" id="KW-0282">Flagellum</keyword>
<evidence type="ECO:0000313" key="9">
    <source>
        <dbReference type="EMBL" id="AHB47772.1"/>
    </source>
</evidence>
<evidence type="ECO:0000256" key="1">
    <source>
        <dbReference type="ARBA" id="ARBA00002591"/>
    </source>
</evidence>
<dbReference type="PANTHER" id="PTHR34933">
    <property type="entry name" value="FLAGELLAR L-RING PROTEIN"/>
    <property type="match status" value="1"/>
</dbReference>
<dbReference type="RefSeq" id="WP_023786225.1">
    <property type="nucleotide sequence ID" value="NC_022997.1"/>
</dbReference>
<dbReference type="GO" id="GO:0009427">
    <property type="term" value="C:bacterial-type flagellum basal body, distal rod, L ring"/>
    <property type="evidence" value="ECO:0007669"/>
    <property type="project" value="InterPro"/>
</dbReference>
<dbReference type="EMBL" id="CP006912">
    <property type="protein sequence ID" value="AHB47772.1"/>
    <property type="molecule type" value="Genomic_DNA"/>
</dbReference>
<dbReference type="PATRIC" id="fig|1029756.8.peg.852"/>
<dbReference type="GO" id="GO:0003774">
    <property type="term" value="F:cytoskeletal motor activity"/>
    <property type="evidence" value="ECO:0007669"/>
    <property type="project" value="InterPro"/>
</dbReference>
<evidence type="ECO:0000256" key="2">
    <source>
        <dbReference type="ARBA" id="ARBA00006929"/>
    </source>
</evidence>
<keyword evidence="9" id="KW-0966">Cell projection</keyword>
<keyword evidence="9" id="KW-0969">Cilium</keyword>
<proteinExistence type="inferred from homology"/>
<keyword evidence="5 7" id="KW-0975">Bacterial flagellum</keyword>
<gene>
    <name evidence="7" type="primary">flgH</name>
    <name evidence="9" type="ORF">W911_04075</name>
</gene>
<dbReference type="PRINTS" id="PR01008">
    <property type="entry name" value="FLGLRINGFLGH"/>
</dbReference>
<dbReference type="OrthoDB" id="9789227at2"/>
<dbReference type="AlphaFoldDB" id="V5SBA0"/>